<dbReference type="Pfam" id="PF00069">
    <property type="entry name" value="Pkinase"/>
    <property type="match status" value="1"/>
</dbReference>
<dbReference type="EMBL" id="CP058933">
    <property type="protein sequence ID" value="QLI67344.1"/>
    <property type="molecule type" value="Genomic_DNA"/>
</dbReference>
<protein>
    <recommendedName>
        <fullName evidence="2">Autophagy-related protein 1</fullName>
    </recommendedName>
</protein>
<dbReference type="PROSITE" id="PS50011">
    <property type="entry name" value="PROTEIN_KINASE_DOM"/>
    <property type="match status" value="1"/>
</dbReference>
<dbReference type="GO" id="GO:0005524">
    <property type="term" value="F:ATP binding"/>
    <property type="evidence" value="ECO:0007669"/>
    <property type="project" value="InterPro"/>
</dbReference>
<evidence type="ECO:0000313" key="5">
    <source>
        <dbReference type="EMBL" id="QLI67344.1"/>
    </source>
</evidence>
<dbReference type="GO" id="GO:0004674">
    <property type="term" value="F:protein serine/threonine kinase activity"/>
    <property type="evidence" value="ECO:0007669"/>
    <property type="project" value="InterPro"/>
</dbReference>
<feature type="region of interest" description="Disordered" evidence="3">
    <location>
        <begin position="68"/>
        <end position="94"/>
    </location>
</feature>
<accession>A0A7D5YVW8</accession>
<feature type="region of interest" description="Disordered" evidence="3">
    <location>
        <begin position="650"/>
        <end position="753"/>
    </location>
</feature>
<dbReference type="SUPFAM" id="SSF56112">
    <property type="entry name" value="Protein kinase-like (PK-like)"/>
    <property type="match status" value="1"/>
</dbReference>
<dbReference type="CDD" id="cd00180">
    <property type="entry name" value="PKc"/>
    <property type="match status" value="1"/>
</dbReference>
<dbReference type="InterPro" id="IPR020635">
    <property type="entry name" value="Tyr_kinase_cat_dom"/>
</dbReference>
<feature type="region of interest" description="Disordered" evidence="3">
    <location>
        <begin position="232"/>
        <end position="254"/>
    </location>
</feature>
<evidence type="ECO:0000256" key="2">
    <source>
        <dbReference type="ARBA" id="ARBA00030237"/>
    </source>
</evidence>
<keyword evidence="5" id="KW-0808">Transferase</keyword>
<dbReference type="InterPro" id="IPR011009">
    <property type="entry name" value="Kinase-like_dom_sf"/>
</dbReference>
<dbReference type="PANTHER" id="PTHR24348">
    <property type="entry name" value="SERINE/THREONINE-PROTEIN KINASE UNC-51-RELATED"/>
    <property type="match status" value="1"/>
</dbReference>
<dbReference type="InterPro" id="IPR000719">
    <property type="entry name" value="Prot_kinase_dom"/>
</dbReference>
<keyword evidence="5" id="KW-0418">Kinase</keyword>
<comment type="subcellular location">
    <subcellularLocation>
        <location evidence="1">Preautophagosomal structure membrane</location>
        <topology evidence="1">Peripheral membrane protein</topology>
    </subcellularLocation>
</comment>
<keyword evidence="6" id="KW-1185">Reference proteome</keyword>
<dbReference type="InterPro" id="IPR045269">
    <property type="entry name" value="Atg1-like"/>
</dbReference>
<dbReference type="GeneID" id="26239637"/>
<gene>
    <name evidence="5" type="primary">STPK</name>
    <name evidence="5" type="ORF">G6M90_00g036850</name>
</gene>
<sequence>MFSTTLGEPICILYRLPSHLLPSFRSTFSMAQSPRWSGKHGSPTQDSNSCARDVFSSEVGQKYLQQRLNNASEDRQQATPERSSSDDDNDDDTAENHKLRCELWHGHFAEHEIDRCRKEISDPHYWKTESEHYLRSLIKQLYGQGRVKVDEATVQHWRDVATLCKSFLQQSGQSSEQTTKLRYSIVDNKYWQPEAEVLRQRAALEEHKMREAAQEKQDEIQRRRQERVRRCLQSGELSQSSPAPPPSQQNKRGRRVASGNALCLALELQVDAQRGAKTPPHRHDDETLTSESLFWLDIHHFFTITYYPRVTLLSDQKVRIREPTDAKKCKLYEPVELPRPCVIEWEALSCRAWFPVRTRAETQRYRQLVRSQGWDIMVARPKSLPSMKSQEKTSAESIRYGQNNATYIAEKTHGRGMHASVMKMKNMTTGGIFGAKEPYYKSSDNSDYARGRLEALEAEYNIIRHLEHPHILKAYDLVLADDVSLPPWMIVEYIPSTLRDELPTLNPPQRLEISTQFISALHYMHECGITHRDLRPENALVHWQEGAVILKLADSGTSKQNLSSKMEIFTGTAIYMAPRILEMFTTWLPQADDTWDPNDFGRWVRTELCPRIADTPENVQAMLKGLLRKGAEKRWSAGKCLKWLRNQEPDSPIRVDTTSSKRPASRQLDMDSSKRHLRSPNPSLSTGRVAADRSRDGVSLPDTLSVRSESPEMASAATTPRVDDEFSEASENYVDENASSSCSESEFEKDWRE</sequence>
<dbReference type="SMART" id="SM00219">
    <property type="entry name" value="TyrKc"/>
    <property type="match status" value="1"/>
</dbReference>
<name>A0A7D5YVW8_9HYPO</name>
<dbReference type="GO" id="GO:0010506">
    <property type="term" value="P:regulation of autophagy"/>
    <property type="evidence" value="ECO:0007669"/>
    <property type="project" value="InterPro"/>
</dbReference>
<proteinExistence type="predicted"/>
<dbReference type="KEGG" id="mbrn:26239637"/>
<feature type="region of interest" description="Disordered" evidence="3">
    <location>
        <begin position="32"/>
        <end position="51"/>
    </location>
</feature>
<evidence type="ECO:0000259" key="4">
    <source>
        <dbReference type="PROSITE" id="PS50011"/>
    </source>
</evidence>
<dbReference type="Gene3D" id="1.10.510.10">
    <property type="entry name" value="Transferase(Phosphotransferase) domain 1"/>
    <property type="match status" value="1"/>
</dbReference>
<evidence type="ECO:0000313" key="6">
    <source>
        <dbReference type="Proteomes" id="UP000510686"/>
    </source>
</evidence>
<dbReference type="GO" id="GO:0034045">
    <property type="term" value="C:phagophore assembly site membrane"/>
    <property type="evidence" value="ECO:0007669"/>
    <property type="project" value="UniProtKB-SubCell"/>
</dbReference>
<evidence type="ECO:0000256" key="3">
    <source>
        <dbReference type="SAM" id="MobiDB-lite"/>
    </source>
</evidence>
<reference evidence="5 6" key="1">
    <citation type="submission" date="2020-07" db="EMBL/GenBank/DDBJ databases">
        <title>Telomere length de novo assembly of all 7 chromosomes of the fungus, Metarhizium brunneum, using a novel assembly pipeline.</title>
        <authorList>
            <person name="Saud z."/>
            <person name="Kortsinoglou A."/>
            <person name="Kouvelis V.N."/>
            <person name="Butt T.M."/>
        </authorList>
    </citation>
    <scope>NUCLEOTIDE SEQUENCE [LARGE SCALE GENOMIC DNA]</scope>
    <source>
        <strain evidence="5 6">4556</strain>
    </source>
</reference>
<dbReference type="GO" id="GO:0004713">
    <property type="term" value="F:protein tyrosine kinase activity"/>
    <property type="evidence" value="ECO:0007669"/>
    <property type="project" value="InterPro"/>
</dbReference>
<organism evidence="5 6">
    <name type="scientific">Metarhizium brunneum</name>
    <dbReference type="NCBI Taxonomy" id="500148"/>
    <lineage>
        <taxon>Eukaryota</taxon>
        <taxon>Fungi</taxon>
        <taxon>Dikarya</taxon>
        <taxon>Ascomycota</taxon>
        <taxon>Pezizomycotina</taxon>
        <taxon>Sordariomycetes</taxon>
        <taxon>Hypocreomycetidae</taxon>
        <taxon>Hypocreales</taxon>
        <taxon>Clavicipitaceae</taxon>
        <taxon>Metarhizium</taxon>
    </lineage>
</organism>
<dbReference type="RefSeq" id="XP_065986350.1">
    <property type="nucleotide sequence ID" value="XM_066130188.1"/>
</dbReference>
<feature type="compositionally biased region" description="Polar residues" evidence="3">
    <location>
        <begin position="68"/>
        <end position="82"/>
    </location>
</feature>
<dbReference type="AlphaFoldDB" id="A0A7D5YVW8"/>
<evidence type="ECO:0000256" key="1">
    <source>
        <dbReference type="ARBA" id="ARBA00004623"/>
    </source>
</evidence>
<dbReference type="OrthoDB" id="4935649at2759"/>
<dbReference type="PANTHER" id="PTHR24348:SF68">
    <property type="entry name" value="SERINE_THREONINE-PROTEIN KINASE ATG1C"/>
    <property type="match status" value="1"/>
</dbReference>
<dbReference type="Proteomes" id="UP000510686">
    <property type="component" value="Chromosome 2"/>
</dbReference>
<feature type="domain" description="Protein kinase" evidence="4">
    <location>
        <begin position="407"/>
        <end position="689"/>
    </location>
</feature>